<evidence type="ECO:0000256" key="2">
    <source>
        <dbReference type="SAM" id="MobiDB-lite"/>
    </source>
</evidence>
<dbReference type="OrthoDB" id="199771at2759"/>
<dbReference type="SUPFAM" id="SSF55159">
    <property type="entry name" value="eIF1-like"/>
    <property type="match status" value="1"/>
</dbReference>
<dbReference type="PROSITE" id="PS50890">
    <property type="entry name" value="PUA"/>
    <property type="match status" value="1"/>
</dbReference>
<dbReference type="InterPro" id="IPR058886">
    <property type="entry name" value="SWIB_eIF2D"/>
</dbReference>
<feature type="region of interest" description="Disordered" evidence="2">
    <location>
        <begin position="174"/>
        <end position="242"/>
    </location>
</feature>
<dbReference type="PANTHER" id="PTHR12217:SF4">
    <property type="entry name" value="EUKARYOTIC TRANSLATION INITIATION FACTOR 2D"/>
    <property type="match status" value="1"/>
</dbReference>
<dbReference type="Pfam" id="PF25304">
    <property type="entry name" value="WHD_eIF2D"/>
    <property type="match status" value="1"/>
</dbReference>
<dbReference type="CDD" id="cd11610">
    <property type="entry name" value="eIF2D_N"/>
    <property type="match status" value="1"/>
</dbReference>
<feature type="compositionally biased region" description="Basic and acidic residues" evidence="2">
    <location>
        <begin position="174"/>
        <end position="190"/>
    </location>
</feature>
<dbReference type="Proteomes" id="UP000184267">
    <property type="component" value="Unassembled WGS sequence"/>
</dbReference>
<dbReference type="Pfam" id="PF17832">
    <property type="entry name" value="Pre-PUA"/>
    <property type="match status" value="1"/>
</dbReference>
<evidence type="ECO:0000256" key="1">
    <source>
        <dbReference type="ARBA" id="ARBA00022490"/>
    </source>
</evidence>
<dbReference type="OMA" id="MFLKPYR"/>
<keyword evidence="1" id="KW-0963">Cytoplasm</keyword>
<feature type="non-terminal residue" evidence="4">
    <location>
        <position position="1"/>
    </location>
</feature>
<dbReference type="FunFam" id="3.30.780.10:FF:000008">
    <property type="entry name" value="eukaryotic translation initiation factor 2D"/>
    <property type="match status" value="1"/>
</dbReference>
<dbReference type="Gene3D" id="3.30.780.10">
    <property type="entry name" value="SUI1-like domain"/>
    <property type="match status" value="1"/>
</dbReference>
<dbReference type="GO" id="GO:0003743">
    <property type="term" value="F:translation initiation factor activity"/>
    <property type="evidence" value="ECO:0007669"/>
    <property type="project" value="UniProtKB-KW"/>
</dbReference>
<dbReference type="InterPro" id="IPR015947">
    <property type="entry name" value="PUA-like_sf"/>
</dbReference>
<name>A0A1M2VTS0_TRAPU</name>
<dbReference type="PANTHER" id="PTHR12217">
    <property type="entry name" value="EUKARYOTIC TRANSLATION INITIATION FACTOR 2D"/>
    <property type="match status" value="1"/>
</dbReference>
<sequence length="588" mass="63809">PIRSSDRRKLRQRVLQSFPVLQAEEGDVLVPDGLQLQRFSTHLDEPGVAYLSPEGDPLWFAIGKGSDDLIPTVYTLWKRPDLLPFLSTPAPVVPKLVGGADLMIPGVVQHSPALASDQLVSVTQYHRGAIGPPLAVGTMAVSSDTLRSAEETDVKGKAVYVLHTWKDALWEMGPSKKMDVPAPRELKASEADVSDDEDGDPDGEPNETAEAASKEVDNKQPEAETKLGDASPEAVSSTSTAKLTPEDVSSILRAALLQAISTSLSGLPPSSFPMTASTFWSTYVLPARPAYALGTYGLADSSAIDVKQSTFKNVKTFLKNSAKDGLIKIKETKSDVMVTAVFPKHPDAAGHHSHRTVGDIEAKAKKAVIREKEEREAEEKRKGEFQVAELWQPSGTTVPFFVAAGKDTSGFYNINDIKTITTDYISSHRLINANDQQYINVGSDEALAGAVSVKGKDTPEFMKRDEVLKLVRAHMQAWHQITADGRDIVRKKGEMKPVSVVVKIRQGRKACTLITGFEPFGLEAEEIADELRKICASSTTVTPIHGKPNALEVMVQGKQIKNVTEFLLARGIPKSWVASSDQASGKKK</sequence>
<comment type="caution">
    <text evidence="4">The sequence shown here is derived from an EMBL/GenBank/DDBJ whole genome shotgun (WGS) entry which is preliminary data.</text>
</comment>
<evidence type="ECO:0000313" key="4">
    <source>
        <dbReference type="EMBL" id="OJT10946.1"/>
    </source>
</evidence>
<proteinExistence type="predicted"/>
<dbReference type="PROSITE" id="PS50296">
    <property type="entry name" value="SUI1"/>
    <property type="match status" value="1"/>
</dbReference>
<dbReference type="InterPro" id="IPR048247">
    <property type="entry name" value="eIF2D_N"/>
</dbReference>
<dbReference type="GO" id="GO:0001731">
    <property type="term" value="P:formation of translation preinitiation complex"/>
    <property type="evidence" value="ECO:0007669"/>
    <property type="project" value="InterPro"/>
</dbReference>
<reference evidence="4 5" key="1">
    <citation type="submission" date="2016-10" db="EMBL/GenBank/DDBJ databases">
        <title>Genome sequence of the basidiomycete white-rot fungus Trametes pubescens.</title>
        <authorList>
            <person name="Makela M.R."/>
            <person name="Granchi Z."/>
            <person name="Peng M."/>
            <person name="De Vries R.P."/>
            <person name="Grigoriev I."/>
            <person name="Riley R."/>
            <person name="Hilden K."/>
        </authorList>
    </citation>
    <scope>NUCLEOTIDE SEQUENCE [LARGE SCALE GENOMIC DNA]</scope>
    <source>
        <strain evidence="4 5">FBCC735</strain>
    </source>
</reference>
<feature type="compositionally biased region" description="Acidic residues" evidence="2">
    <location>
        <begin position="192"/>
        <end position="207"/>
    </location>
</feature>
<dbReference type="InterPro" id="IPR039757">
    <property type="entry name" value="EIF2D"/>
</dbReference>
<organism evidence="4 5">
    <name type="scientific">Trametes pubescens</name>
    <name type="common">White-rot fungus</name>
    <dbReference type="NCBI Taxonomy" id="154538"/>
    <lineage>
        <taxon>Eukaryota</taxon>
        <taxon>Fungi</taxon>
        <taxon>Dikarya</taxon>
        <taxon>Basidiomycota</taxon>
        <taxon>Agaricomycotina</taxon>
        <taxon>Agaricomycetes</taxon>
        <taxon>Polyporales</taxon>
        <taxon>Polyporaceae</taxon>
        <taxon>Trametes</taxon>
    </lineage>
</organism>
<dbReference type="InterPro" id="IPR036885">
    <property type="entry name" value="SWIB_MDM2_dom_sf"/>
</dbReference>
<gene>
    <name evidence="4" type="ORF">TRAPUB_12531</name>
</gene>
<evidence type="ECO:0000259" key="3">
    <source>
        <dbReference type="PROSITE" id="PS50296"/>
    </source>
</evidence>
<dbReference type="Pfam" id="PF26292">
    <property type="entry name" value="PUA_elF2D"/>
    <property type="match status" value="1"/>
</dbReference>
<dbReference type="InterPro" id="IPR036877">
    <property type="entry name" value="SUI1_dom_sf"/>
</dbReference>
<dbReference type="InterPro" id="IPR041366">
    <property type="entry name" value="Pre-PUA"/>
</dbReference>
<accession>A0A1M2VTS0</accession>
<keyword evidence="4" id="KW-0396">Initiation factor</keyword>
<dbReference type="CDD" id="cd21156">
    <property type="entry name" value="PUA_eIF2d-like"/>
    <property type="match status" value="1"/>
</dbReference>
<feature type="compositionally biased region" description="Basic and acidic residues" evidence="2">
    <location>
        <begin position="212"/>
        <end position="227"/>
    </location>
</feature>
<feature type="domain" description="SUI1" evidence="3">
    <location>
        <begin position="498"/>
        <end position="571"/>
    </location>
</feature>
<dbReference type="InterPro" id="IPR001950">
    <property type="entry name" value="SUI1"/>
</dbReference>
<dbReference type="SUPFAM" id="SSF47592">
    <property type="entry name" value="SWIB/MDM2 domain"/>
    <property type="match status" value="1"/>
</dbReference>
<keyword evidence="5" id="KW-1185">Reference proteome</keyword>
<dbReference type="STRING" id="154538.A0A1M2VTS0"/>
<protein>
    <submittedName>
        <fullName evidence="4">Eukaryotic translation initiation factor 2D</fullName>
    </submittedName>
</protein>
<keyword evidence="4" id="KW-0648">Protein biosynthesis</keyword>
<dbReference type="Gene3D" id="3.10.400.20">
    <property type="match status" value="1"/>
</dbReference>
<dbReference type="Pfam" id="PF01253">
    <property type="entry name" value="SUI1"/>
    <property type="match status" value="1"/>
</dbReference>
<evidence type="ECO:0000313" key="5">
    <source>
        <dbReference type="Proteomes" id="UP000184267"/>
    </source>
</evidence>
<dbReference type="SUPFAM" id="SSF88697">
    <property type="entry name" value="PUA domain-like"/>
    <property type="match status" value="1"/>
</dbReference>
<dbReference type="CDD" id="cd11608">
    <property type="entry name" value="eIF2D_C"/>
    <property type="match status" value="1"/>
</dbReference>
<dbReference type="Pfam" id="PF26291">
    <property type="entry name" value="SWIB_eIF2D"/>
    <property type="match status" value="1"/>
</dbReference>
<dbReference type="InterPro" id="IPR057429">
    <property type="entry name" value="WH_eIF2D"/>
</dbReference>
<dbReference type="AlphaFoldDB" id="A0A1M2VTS0"/>
<dbReference type="InterPro" id="IPR048248">
    <property type="entry name" value="PUA_eIF2d-like"/>
</dbReference>
<dbReference type="EMBL" id="MNAD01000706">
    <property type="protein sequence ID" value="OJT10946.1"/>
    <property type="molecule type" value="Genomic_DNA"/>
</dbReference>
<dbReference type="InterPro" id="IPR039759">
    <property type="entry name" value="eIF2D_SUI1"/>
</dbReference>